<dbReference type="EMBL" id="UINC01160152">
    <property type="protein sequence ID" value="SVD58639.1"/>
    <property type="molecule type" value="Genomic_DNA"/>
</dbReference>
<gene>
    <name evidence="1" type="ORF">METZ01_LOCUS411493</name>
</gene>
<organism evidence="1">
    <name type="scientific">marine metagenome</name>
    <dbReference type="NCBI Taxonomy" id="408172"/>
    <lineage>
        <taxon>unclassified sequences</taxon>
        <taxon>metagenomes</taxon>
        <taxon>ecological metagenomes</taxon>
    </lineage>
</organism>
<dbReference type="AlphaFoldDB" id="A0A382WJ22"/>
<name>A0A382WJ22_9ZZZZ</name>
<sequence>MSYQNQSDSDHLSIIIGPPGPDNIIDSVHNFAAEHNISLDDAWTAYVKFMADKFIKPNDIPNDIGLTDFSGMFTDVLEKYVRVSEYFLSHYVHSFSSDGQLLTQIKDVSKREPYTAPSIIFHARNILDVKGKPIDIRQFDKLKREMLQTLMIFLMNASWIHVSISFEYEKAKTK</sequence>
<proteinExistence type="predicted"/>
<reference evidence="1" key="1">
    <citation type="submission" date="2018-05" db="EMBL/GenBank/DDBJ databases">
        <authorList>
            <person name="Lanie J.A."/>
            <person name="Ng W.-L."/>
            <person name="Kazmierczak K.M."/>
            <person name="Andrzejewski T.M."/>
            <person name="Davidsen T.M."/>
            <person name="Wayne K.J."/>
            <person name="Tettelin H."/>
            <person name="Glass J.I."/>
            <person name="Rusch D."/>
            <person name="Podicherti R."/>
            <person name="Tsui H.-C.T."/>
            <person name="Winkler M.E."/>
        </authorList>
    </citation>
    <scope>NUCLEOTIDE SEQUENCE</scope>
</reference>
<evidence type="ECO:0000313" key="1">
    <source>
        <dbReference type="EMBL" id="SVD58639.1"/>
    </source>
</evidence>
<accession>A0A382WJ22</accession>
<protein>
    <submittedName>
        <fullName evidence="1">Uncharacterized protein</fullName>
    </submittedName>
</protein>